<gene>
    <name evidence="2" type="ORF">PCL_12402</name>
</gene>
<protein>
    <submittedName>
        <fullName evidence="2">Uncharacterized protein</fullName>
    </submittedName>
</protein>
<organism evidence="2 3">
    <name type="scientific">Purpureocillium lilacinum</name>
    <name type="common">Paecilomyces lilacinus</name>
    <dbReference type="NCBI Taxonomy" id="33203"/>
    <lineage>
        <taxon>Eukaryota</taxon>
        <taxon>Fungi</taxon>
        <taxon>Dikarya</taxon>
        <taxon>Ascomycota</taxon>
        <taxon>Pezizomycotina</taxon>
        <taxon>Sordariomycetes</taxon>
        <taxon>Hypocreomycetidae</taxon>
        <taxon>Hypocreales</taxon>
        <taxon>Ophiocordycipitaceae</taxon>
        <taxon>Purpureocillium</taxon>
    </lineage>
</organism>
<reference evidence="2 3" key="1">
    <citation type="journal article" date="2016" name="Front. Microbiol.">
        <title>Genome and transcriptome sequences reveal the specific parasitism of the nematophagous Purpureocillium lilacinum 36-1.</title>
        <authorList>
            <person name="Xie J."/>
            <person name="Li S."/>
            <person name="Mo C."/>
            <person name="Xiao X."/>
            <person name="Peng D."/>
            <person name="Wang G."/>
            <person name="Xiao Y."/>
        </authorList>
    </citation>
    <scope>NUCLEOTIDE SEQUENCE [LARGE SCALE GENOMIC DNA]</scope>
    <source>
        <strain evidence="2 3">36-1</strain>
    </source>
</reference>
<evidence type="ECO:0000256" key="1">
    <source>
        <dbReference type="SAM" id="MobiDB-lite"/>
    </source>
</evidence>
<name>A0A2U3E944_PURLI</name>
<comment type="caution">
    <text evidence="2">The sequence shown here is derived from an EMBL/GenBank/DDBJ whole genome shotgun (WGS) entry which is preliminary data.</text>
</comment>
<dbReference type="EMBL" id="LCWV01000008">
    <property type="protein sequence ID" value="PWI71034.1"/>
    <property type="molecule type" value="Genomic_DNA"/>
</dbReference>
<evidence type="ECO:0000313" key="2">
    <source>
        <dbReference type="EMBL" id="PWI71034.1"/>
    </source>
</evidence>
<dbReference type="Proteomes" id="UP000245956">
    <property type="component" value="Unassembled WGS sequence"/>
</dbReference>
<feature type="region of interest" description="Disordered" evidence="1">
    <location>
        <begin position="19"/>
        <end position="49"/>
    </location>
</feature>
<dbReference type="AlphaFoldDB" id="A0A2U3E944"/>
<accession>A0A2U3E944</accession>
<evidence type="ECO:0000313" key="3">
    <source>
        <dbReference type="Proteomes" id="UP000245956"/>
    </source>
</evidence>
<sequence length="196" mass="22043">MRHVKFNLMILDSRLQHRVLSSSSSSPQQQPHPSADFPGEVPDTKGQSRISPSRLLCAAALLDPLLRKHSTQLWRLDHPPSPHARPSRLQLSSLRELLGGTCHRVIFGALELAYAGPRLGSSPWERLTGATGPPFVRRQRPSPHHARGARWSWRIDCISFLHPGSETHLPTLLSYPFQLHGLAPRPYSYSPQHLYT</sequence>
<proteinExistence type="predicted"/>
<feature type="compositionally biased region" description="Low complexity" evidence="1">
    <location>
        <begin position="21"/>
        <end position="34"/>
    </location>
</feature>